<dbReference type="AlphaFoldDB" id="A0A8E2BBE6"/>
<organism evidence="2 4">
    <name type="scientific">Aminobacter carboxidus</name>
    <dbReference type="NCBI Taxonomy" id="376165"/>
    <lineage>
        <taxon>Bacteria</taxon>
        <taxon>Pseudomonadati</taxon>
        <taxon>Pseudomonadota</taxon>
        <taxon>Alphaproteobacteria</taxon>
        <taxon>Hyphomicrobiales</taxon>
        <taxon>Phyllobacteriaceae</taxon>
        <taxon>Aminobacter</taxon>
    </lineage>
</organism>
<name>A0A8E2BBE6_9HYPH</name>
<evidence type="ECO:0000313" key="2">
    <source>
        <dbReference type="EMBL" id="MBB6464722.1"/>
    </source>
</evidence>
<evidence type="ECO:0000256" key="1">
    <source>
        <dbReference type="SAM" id="MobiDB-lite"/>
    </source>
</evidence>
<dbReference type="Proteomes" id="UP000598227">
    <property type="component" value="Unassembled WGS sequence"/>
</dbReference>
<reference evidence="2 4" key="1">
    <citation type="submission" date="2020-08" db="EMBL/GenBank/DDBJ databases">
        <title>Genomic Encyclopedia of Type Strains, Phase IV (KMG-IV): sequencing the most valuable type-strain genomes for metagenomic binning, comparative biology and taxonomic classification.</title>
        <authorList>
            <person name="Goeker M."/>
        </authorList>
    </citation>
    <scope>NUCLEOTIDE SEQUENCE [LARGE SCALE GENOMIC DNA]</scope>
    <source>
        <strain evidence="2 4">DSM 17454</strain>
    </source>
</reference>
<dbReference type="Proteomes" id="UP000532373">
    <property type="component" value="Unassembled WGS sequence"/>
</dbReference>
<gene>
    <name evidence="2" type="ORF">HNQ96_000569</name>
    <name evidence="3" type="ORF">IHE39_21015</name>
</gene>
<accession>A0A8E2BBE6</accession>
<evidence type="ECO:0000313" key="5">
    <source>
        <dbReference type="Proteomes" id="UP000598227"/>
    </source>
</evidence>
<sequence>MKLPRHGNYRGRIRLSATLRAGDADAGSIWMRVDKSEGEVLQFDNMMTREETGALRGSTDWLERSIVLDVPAEAASIHYGLLLQGYGRVAARSLRMESVDKTVRPTPQRRSHLARPTNLDFGVSGPTA</sequence>
<reference evidence="3 5" key="2">
    <citation type="submission" date="2020-09" db="EMBL/GenBank/DDBJ databases">
        <title>Draft Genome Sequence of Aminobacter carboxidus type strain DSM 1086, a soil Gram-negative carboxydobacterium.</title>
        <authorList>
            <person name="Turrini P."/>
            <person name="Tescari M."/>
            <person name="Artuso I."/>
            <person name="Lugli G.A."/>
            <person name="Frangipani E."/>
            <person name="Ventura M."/>
            <person name="Visca P."/>
        </authorList>
    </citation>
    <scope>NUCLEOTIDE SEQUENCE [LARGE SCALE GENOMIC DNA]</scope>
    <source>
        <strain evidence="3 5">DSM 1086</strain>
    </source>
</reference>
<comment type="caution">
    <text evidence="2">The sequence shown here is derived from an EMBL/GenBank/DDBJ whole genome shotgun (WGS) entry which is preliminary data.</text>
</comment>
<evidence type="ECO:0000313" key="3">
    <source>
        <dbReference type="EMBL" id="MBE1206782.1"/>
    </source>
</evidence>
<proteinExistence type="predicted"/>
<dbReference type="EMBL" id="JACZEP010000007">
    <property type="protein sequence ID" value="MBE1206782.1"/>
    <property type="molecule type" value="Genomic_DNA"/>
</dbReference>
<feature type="region of interest" description="Disordered" evidence="1">
    <location>
        <begin position="100"/>
        <end position="128"/>
    </location>
</feature>
<dbReference type="RefSeq" id="WP_184767287.1">
    <property type="nucleotide sequence ID" value="NZ_JACHGI010000001.1"/>
</dbReference>
<dbReference type="EMBL" id="JACHGI010000001">
    <property type="protein sequence ID" value="MBB6464722.1"/>
    <property type="molecule type" value="Genomic_DNA"/>
</dbReference>
<evidence type="ECO:0000313" key="4">
    <source>
        <dbReference type="Proteomes" id="UP000532373"/>
    </source>
</evidence>
<keyword evidence="5" id="KW-1185">Reference proteome</keyword>
<protein>
    <submittedName>
        <fullName evidence="2">Uncharacterized protein</fullName>
    </submittedName>
</protein>